<organism evidence="2 3">
    <name type="scientific">Horticoccus luteus</name>
    <dbReference type="NCBI Taxonomy" id="2862869"/>
    <lineage>
        <taxon>Bacteria</taxon>
        <taxon>Pseudomonadati</taxon>
        <taxon>Verrucomicrobiota</taxon>
        <taxon>Opitutia</taxon>
        <taxon>Opitutales</taxon>
        <taxon>Opitutaceae</taxon>
        <taxon>Horticoccus</taxon>
    </lineage>
</organism>
<name>A0A8F9TX06_9BACT</name>
<proteinExistence type="predicted"/>
<evidence type="ECO:0000313" key="3">
    <source>
        <dbReference type="Proteomes" id="UP000825051"/>
    </source>
</evidence>
<evidence type="ECO:0000256" key="1">
    <source>
        <dbReference type="SAM" id="MobiDB-lite"/>
    </source>
</evidence>
<dbReference type="AlphaFoldDB" id="A0A8F9TX06"/>
<feature type="compositionally biased region" description="Basic and acidic residues" evidence="1">
    <location>
        <begin position="205"/>
        <end position="215"/>
    </location>
</feature>
<feature type="compositionally biased region" description="Acidic residues" evidence="1">
    <location>
        <begin position="233"/>
        <end position="256"/>
    </location>
</feature>
<evidence type="ECO:0000313" key="2">
    <source>
        <dbReference type="EMBL" id="QYM79685.1"/>
    </source>
</evidence>
<gene>
    <name evidence="2" type="ORF">K0B96_03430</name>
</gene>
<reference evidence="2" key="1">
    <citation type="submission" date="2021-08" db="EMBL/GenBank/DDBJ databases">
        <title>Genome of a novel bacterium of the phylum Verrucomicrobia, Oleiharenicola sp. KSB-15.</title>
        <authorList>
            <person name="Chung J.-H."/>
            <person name="Ahn J.-H."/>
            <person name="Yoon Y."/>
            <person name="Kim D.-Y."/>
            <person name="An S.-H."/>
            <person name="Park I."/>
            <person name="Yeon J."/>
        </authorList>
    </citation>
    <scope>NUCLEOTIDE SEQUENCE</scope>
    <source>
        <strain evidence="2">KSB-15</strain>
    </source>
</reference>
<dbReference type="Proteomes" id="UP000825051">
    <property type="component" value="Chromosome"/>
</dbReference>
<dbReference type="RefSeq" id="WP_220163880.1">
    <property type="nucleotide sequence ID" value="NZ_CP080507.1"/>
</dbReference>
<feature type="region of interest" description="Disordered" evidence="1">
    <location>
        <begin position="177"/>
        <end position="266"/>
    </location>
</feature>
<dbReference type="KEGG" id="ole:K0B96_03430"/>
<dbReference type="EMBL" id="CP080507">
    <property type="protein sequence ID" value="QYM79685.1"/>
    <property type="molecule type" value="Genomic_DNA"/>
</dbReference>
<sequence>MAKATQTLDWCIVRLGEDHNWWVDEVSDPVRWDVDGLSIIDPRQVSHLVELVDPLRDYGFDQEIVERAFIAFRIEKDLGDGRVRLKRTKESLFDSDERLFALPDLLDEENGPYADLLDHVTRCRVKMLNDLFDFESKLTVDEVEDEIREEQNTHFIEGKALHTFAELTAILDYMPAGYESDDEHPAKEADADEDDLPELDAEEEEKLKNDESLRWDEDEEGEEEEKKEGKAGDDEDEDEDEEDEDEDDEESDEDEDEKPKRPSRKR</sequence>
<keyword evidence="3" id="KW-1185">Reference proteome</keyword>
<protein>
    <submittedName>
        <fullName evidence="2">Uncharacterized protein</fullName>
    </submittedName>
</protein>
<accession>A0A8F9TX06</accession>
<feature type="compositionally biased region" description="Acidic residues" evidence="1">
    <location>
        <begin position="190"/>
        <end position="204"/>
    </location>
</feature>